<feature type="domain" description="PBP" evidence="3">
    <location>
        <begin position="85"/>
        <end position="170"/>
    </location>
</feature>
<dbReference type="InterPro" id="IPR024370">
    <property type="entry name" value="PBP_domain"/>
</dbReference>
<gene>
    <name evidence="4" type="ORF">DIZ80_03640</name>
</gene>
<evidence type="ECO:0000256" key="1">
    <source>
        <dbReference type="ARBA" id="ARBA00022729"/>
    </source>
</evidence>
<dbReference type="InterPro" id="IPR050811">
    <property type="entry name" value="Phosphate_ABC_transporter"/>
</dbReference>
<keyword evidence="1 2" id="KW-0732">Signal</keyword>
<dbReference type="PANTHER" id="PTHR30570">
    <property type="entry name" value="PERIPLASMIC PHOSPHATE BINDING COMPONENT OF PHOSPHATE ABC TRANSPORTER"/>
    <property type="match status" value="1"/>
</dbReference>
<dbReference type="Gene3D" id="3.40.190.10">
    <property type="entry name" value="Periplasmic binding protein-like II"/>
    <property type="match status" value="2"/>
</dbReference>
<accession>A0A370DJ33</accession>
<protein>
    <recommendedName>
        <fullName evidence="3">PBP domain-containing protein</fullName>
    </recommendedName>
</protein>
<organism evidence="4 5">
    <name type="scientific">endosymbiont of Galathealinum brachiosum</name>
    <dbReference type="NCBI Taxonomy" id="2200906"/>
    <lineage>
        <taxon>Bacteria</taxon>
        <taxon>Pseudomonadati</taxon>
        <taxon>Pseudomonadota</taxon>
        <taxon>Gammaproteobacteria</taxon>
        <taxon>sulfur-oxidizing symbionts</taxon>
    </lineage>
</organism>
<proteinExistence type="predicted"/>
<sequence>MHHHSIPRHQYRKFYISSIFFLFSSMLSNSYANETHPVMGAGPSTTVAELFFKHFSLKPVAQNYSFIVESRSIKHAGGIKASGEYLFGRTGRPLNKKEKELNKHEIIIARIPLSFVTGKNTGVNHITLKQLKSIYSRKTTNWGQLGGNNSEIILAGREPTEAAYSALKHDHPFLNQVAFDQILTRDHQLVNFIKSTSGDYAIGFGAQSNFDTSYLLKVDDFNSGLSLGLVYDTKNMNHPVVKAAIDFSRSDTWRELVTAHDFLPPEIHK</sequence>
<dbReference type="SUPFAM" id="SSF53850">
    <property type="entry name" value="Periplasmic binding protein-like II"/>
    <property type="match status" value="1"/>
</dbReference>
<feature type="signal peptide" evidence="2">
    <location>
        <begin position="1"/>
        <end position="32"/>
    </location>
</feature>
<name>A0A370DJ33_9GAMM</name>
<reference evidence="4 5" key="1">
    <citation type="journal article" date="2018" name="ISME J.">
        <title>Endosymbiont genomes yield clues of tubeworm success.</title>
        <authorList>
            <person name="Li Y."/>
            <person name="Liles M.R."/>
            <person name="Halanych K.M."/>
        </authorList>
    </citation>
    <scope>NUCLEOTIDE SEQUENCE [LARGE SCALE GENOMIC DNA]</scope>
    <source>
        <strain evidence="4">A1464</strain>
    </source>
</reference>
<dbReference type="Proteomes" id="UP000254266">
    <property type="component" value="Unassembled WGS sequence"/>
</dbReference>
<evidence type="ECO:0000259" key="3">
    <source>
        <dbReference type="Pfam" id="PF12849"/>
    </source>
</evidence>
<dbReference type="AlphaFoldDB" id="A0A370DJ33"/>
<evidence type="ECO:0000313" key="4">
    <source>
        <dbReference type="EMBL" id="RDH84570.1"/>
    </source>
</evidence>
<feature type="chain" id="PRO_5016638283" description="PBP domain-containing protein" evidence="2">
    <location>
        <begin position="33"/>
        <end position="269"/>
    </location>
</feature>
<comment type="caution">
    <text evidence="4">The sequence shown here is derived from an EMBL/GenBank/DDBJ whole genome shotgun (WGS) entry which is preliminary data.</text>
</comment>
<dbReference type="EMBL" id="QFXC01000007">
    <property type="protein sequence ID" value="RDH84570.1"/>
    <property type="molecule type" value="Genomic_DNA"/>
</dbReference>
<keyword evidence="5" id="KW-1185">Reference proteome</keyword>
<dbReference type="Pfam" id="PF12849">
    <property type="entry name" value="PBP_like_2"/>
    <property type="match status" value="1"/>
</dbReference>
<evidence type="ECO:0000256" key="2">
    <source>
        <dbReference type="SAM" id="SignalP"/>
    </source>
</evidence>
<evidence type="ECO:0000313" key="5">
    <source>
        <dbReference type="Proteomes" id="UP000254266"/>
    </source>
</evidence>
<dbReference type="PANTHER" id="PTHR30570:SF1">
    <property type="entry name" value="PHOSPHATE-BINDING PROTEIN PSTS"/>
    <property type="match status" value="1"/>
</dbReference>